<keyword evidence="2" id="KW-1185">Reference proteome</keyword>
<dbReference type="EMBL" id="JAAMPC010000008">
    <property type="protein sequence ID" value="KAG2298117.1"/>
    <property type="molecule type" value="Genomic_DNA"/>
</dbReference>
<organism evidence="1 2">
    <name type="scientific">Brassica carinata</name>
    <name type="common">Ethiopian mustard</name>
    <name type="synonym">Abyssinian cabbage</name>
    <dbReference type="NCBI Taxonomy" id="52824"/>
    <lineage>
        <taxon>Eukaryota</taxon>
        <taxon>Viridiplantae</taxon>
        <taxon>Streptophyta</taxon>
        <taxon>Embryophyta</taxon>
        <taxon>Tracheophyta</taxon>
        <taxon>Spermatophyta</taxon>
        <taxon>Magnoliopsida</taxon>
        <taxon>eudicotyledons</taxon>
        <taxon>Gunneridae</taxon>
        <taxon>Pentapetalae</taxon>
        <taxon>rosids</taxon>
        <taxon>malvids</taxon>
        <taxon>Brassicales</taxon>
        <taxon>Brassicaceae</taxon>
        <taxon>Brassiceae</taxon>
        <taxon>Brassica</taxon>
    </lineage>
</organism>
<proteinExistence type="predicted"/>
<gene>
    <name evidence="1" type="ORF">Bca52824_034589</name>
</gene>
<evidence type="ECO:0000313" key="1">
    <source>
        <dbReference type="EMBL" id="KAG2298117.1"/>
    </source>
</evidence>
<evidence type="ECO:0000313" key="2">
    <source>
        <dbReference type="Proteomes" id="UP000886595"/>
    </source>
</evidence>
<accession>A0A8X7S1L1</accession>
<protein>
    <submittedName>
        <fullName evidence="1">Uncharacterized protein</fullName>
    </submittedName>
</protein>
<name>A0A8X7S1L1_BRACI</name>
<dbReference type="Proteomes" id="UP000886595">
    <property type="component" value="Unassembled WGS sequence"/>
</dbReference>
<sequence length="93" mass="11102">MVLKKIRMMLIDVQRNTVQEMALTILKKIVKWVMLAQYIPRSNPYLSNFQTSDKSFWYNSRKEMVWSYIKPFPLHASEPCKGHNNGCYSYDHL</sequence>
<comment type="caution">
    <text evidence="1">The sequence shown here is derived from an EMBL/GenBank/DDBJ whole genome shotgun (WGS) entry which is preliminary data.</text>
</comment>
<dbReference type="AlphaFoldDB" id="A0A8X7S1L1"/>
<reference evidence="1 2" key="1">
    <citation type="submission" date="2020-02" db="EMBL/GenBank/DDBJ databases">
        <authorList>
            <person name="Ma Q."/>
            <person name="Huang Y."/>
            <person name="Song X."/>
            <person name="Pei D."/>
        </authorList>
    </citation>
    <scope>NUCLEOTIDE SEQUENCE [LARGE SCALE GENOMIC DNA]</scope>
    <source>
        <strain evidence="1">Sxm20200214</strain>
        <tissue evidence="1">Leaf</tissue>
    </source>
</reference>